<dbReference type="InterPro" id="IPR043733">
    <property type="entry name" value="DUF5677"/>
</dbReference>
<dbReference type="RefSeq" id="WP_090863307.1">
    <property type="nucleotide sequence ID" value="NZ_FNFG01000034.1"/>
</dbReference>
<dbReference type="AlphaFoldDB" id="A0AB36SSK0"/>
<dbReference type="Pfam" id="PF18928">
    <property type="entry name" value="DUF5677"/>
    <property type="match status" value="1"/>
</dbReference>
<name>A0AB36SSK0_9BACI</name>
<proteinExistence type="predicted"/>
<accession>A0AB36SSK0</accession>
<protein>
    <submittedName>
        <fullName evidence="1">Uncharacterized protein</fullName>
    </submittedName>
</protein>
<dbReference type="EMBL" id="NUAJ01000009">
    <property type="protein sequence ID" value="PEN55188.1"/>
    <property type="molecule type" value="Genomic_DNA"/>
</dbReference>
<sequence length="279" mass="32316">MTNQLEVLSKCIQFGDEMLEKLKNKPNLPLEHKVIISLYRKLIEQLDGNYALADHELPGPTKVMIRSAFETYLSIKYIIKDKKFIKDRALCYYICYGKSQISIANQLISDPVEGVNIEDLKESIKKYEKLLKEPVLKKVSTEWDRTKNEVTKYKKFDPPWYALFNGPTSIKQLLEKIEDNDDYRFYSALSQEAHGYQAINGLINTDIINEPFELKPIRCAVSGDLQEHLARALCTTISFLIIKLIAPEYEQEVLVFAKEIGVIDKIYHFQIPDMTIQNK</sequence>
<evidence type="ECO:0000313" key="1">
    <source>
        <dbReference type="EMBL" id="PEN55188.1"/>
    </source>
</evidence>
<organism evidence="1 2">
    <name type="scientific">Bacillus toyonensis</name>
    <dbReference type="NCBI Taxonomy" id="155322"/>
    <lineage>
        <taxon>Bacteria</taxon>
        <taxon>Bacillati</taxon>
        <taxon>Bacillota</taxon>
        <taxon>Bacilli</taxon>
        <taxon>Bacillales</taxon>
        <taxon>Bacillaceae</taxon>
        <taxon>Bacillus</taxon>
        <taxon>Bacillus cereus group</taxon>
    </lineage>
</organism>
<reference evidence="1 2" key="1">
    <citation type="submission" date="2017-09" db="EMBL/GenBank/DDBJ databases">
        <title>Large-scale bioinformatics analysis of Bacillus genomes uncovers conserved roles of natural products in bacterial physiology.</title>
        <authorList>
            <consortium name="Agbiome Team Llc"/>
            <person name="Bleich R.M."/>
            <person name="Kirk G.J."/>
            <person name="Santa Maria K.C."/>
            <person name="Allen S.E."/>
            <person name="Farag S."/>
            <person name="Shank E.A."/>
            <person name="Bowers A."/>
        </authorList>
    </citation>
    <scope>NUCLEOTIDE SEQUENCE [LARGE SCALE GENOMIC DNA]</scope>
    <source>
        <strain evidence="1 2">AFS027958</strain>
    </source>
</reference>
<evidence type="ECO:0000313" key="2">
    <source>
        <dbReference type="Proteomes" id="UP000220934"/>
    </source>
</evidence>
<comment type="caution">
    <text evidence="1">The sequence shown here is derived from an EMBL/GenBank/DDBJ whole genome shotgun (WGS) entry which is preliminary data.</text>
</comment>
<dbReference type="Proteomes" id="UP000220934">
    <property type="component" value="Unassembled WGS sequence"/>
</dbReference>
<gene>
    <name evidence="1" type="ORF">CN596_11470</name>
</gene>